<proteinExistence type="predicted"/>
<dbReference type="EMBL" id="KB308144">
    <property type="protein sequence ID" value="ELT98236.1"/>
    <property type="molecule type" value="Genomic_DNA"/>
</dbReference>
<dbReference type="PROSITE" id="PS50297">
    <property type="entry name" value="ANK_REP_REGION"/>
    <property type="match status" value="1"/>
</dbReference>
<dbReference type="PANTHER" id="PTHR46224:SF64">
    <property type="entry name" value="IQ MOTIF AND ANKYRIN REPEAT DOMAIN-CONTAINING PROTEIN 1"/>
    <property type="match status" value="1"/>
</dbReference>
<evidence type="ECO:0000256" key="1">
    <source>
        <dbReference type="PROSITE-ProRule" id="PRU00023"/>
    </source>
</evidence>
<reference evidence="3" key="3">
    <citation type="submission" date="2015-06" db="UniProtKB">
        <authorList>
            <consortium name="EnsemblMetazoa"/>
        </authorList>
    </citation>
    <scope>IDENTIFICATION</scope>
</reference>
<evidence type="ECO:0000313" key="4">
    <source>
        <dbReference type="Proteomes" id="UP000014760"/>
    </source>
</evidence>
<dbReference type="EnsemblMetazoa" id="CapteT185095">
    <property type="protein sequence ID" value="CapteP185095"/>
    <property type="gene ID" value="CapteG185095"/>
</dbReference>
<feature type="repeat" description="ANK" evidence="1">
    <location>
        <begin position="81"/>
        <end position="118"/>
    </location>
</feature>
<dbReference type="PANTHER" id="PTHR46224">
    <property type="entry name" value="ANKYRIN REPEAT FAMILY PROTEIN"/>
    <property type="match status" value="1"/>
</dbReference>
<dbReference type="OrthoDB" id="341259at2759"/>
<keyword evidence="1" id="KW-0040">ANK repeat</keyword>
<dbReference type="Pfam" id="PF12796">
    <property type="entry name" value="Ank_2"/>
    <property type="match status" value="1"/>
</dbReference>
<dbReference type="InterPro" id="IPR036770">
    <property type="entry name" value="Ankyrin_rpt-contain_sf"/>
</dbReference>
<reference evidence="4" key="1">
    <citation type="submission" date="2012-12" db="EMBL/GenBank/DDBJ databases">
        <authorList>
            <person name="Hellsten U."/>
            <person name="Grimwood J."/>
            <person name="Chapman J.A."/>
            <person name="Shapiro H."/>
            <person name="Aerts A."/>
            <person name="Otillar R.P."/>
            <person name="Terry A.Y."/>
            <person name="Boore J.L."/>
            <person name="Simakov O."/>
            <person name="Marletaz F."/>
            <person name="Cho S.-J."/>
            <person name="Edsinger-Gonzales E."/>
            <person name="Havlak P."/>
            <person name="Kuo D.-H."/>
            <person name="Larsson T."/>
            <person name="Lv J."/>
            <person name="Arendt D."/>
            <person name="Savage R."/>
            <person name="Osoegawa K."/>
            <person name="de Jong P."/>
            <person name="Lindberg D.R."/>
            <person name="Seaver E.C."/>
            <person name="Weisblat D.A."/>
            <person name="Putnam N.H."/>
            <person name="Grigoriev I.V."/>
            <person name="Rokhsar D.S."/>
        </authorList>
    </citation>
    <scope>NUCLEOTIDE SEQUENCE</scope>
    <source>
        <strain evidence="4">I ESC-2004</strain>
    </source>
</reference>
<dbReference type="SUPFAM" id="SSF48403">
    <property type="entry name" value="Ankyrin repeat"/>
    <property type="match status" value="1"/>
</dbReference>
<evidence type="ECO:0000313" key="3">
    <source>
        <dbReference type="EnsemblMetazoa" id="CapteP185095"/>
    </source>
</evidence>
<dbReference type="OMA" id="FTENITM"/>
<dbReference type="SMART" id="SM00248">
    <property type="entry name" value="ANK"/>
    <property type="match status" value="3"/>
</dbReference>
<sequence length="331" mass="37210">MALISCVGSRFYETLLHNLDEAIRDNAHQRLEALLQSQPSIPTEAINHKHLLHQAAWLGNTQCVQILLESGADPDVCHRKNGCTPLHLAHFCMIDDTNPAKTIRALIDAGADVNNPGNDKCGKVPLDHAIQRQRIGSVEVLVDCGATVNLPSLLIAIDVANPVIVELLLAAGGQCGPVLETTVYWGQALHRVLYTPLKCPRECYRQMFRLFVQATVCQPSHHLRKPASNTNIMIETELRTIARDYIDLTQYLYVFLVRNGFYPTECIKVFMKSLGCISWLDEYLGNPAPLRDLCMRVCRSHLYQSGNILFGTERLKVPRRLKDYVIMQNPM</sequence>
<dbReference type="AlphaFoldDB" id="R7U3J0"/>
<dbReference type="Proteomes" id="UP000014760">
    <property type="component" value="Unassembled WGS sequence"/>
</dbReference>
<dbReference type="InterPro" id="IPR051616">
    <property type="entry name" value="Cul2-RING_E3_ligase_SR"/>
</dbReference>
<organism evidence="2">
    <name type="scientific">Capitella teleta</name>
    <name type="common">Polychaete worm</name>
    <dbReference type="NCBI Taxonomy" id="283909"/>
    <lineage>
        <taxon>Eukaryota</taxon>
        <taxon>Metazoa</taxon>
        <taxon>Spiralia</taxon>
        <taxon>Lophotrochozoa</taxon>
        <taxon>Annelida</taxon>
        <taxon>Polychaeta</taxon>
        <taxon>Sedentaria</taxon>
        <taxon>Scolecida</taxon>
        <taxon>Capitellidae</taxon>
        <taxon>Capitella</taxon>
    </lineage>
</organism>
<dbReference type="Gene3D" id="1.25.40.20">
    <property type="entry name" value="Ankyrin repeat-containing domain"/>
    <property type="match status" value="1"/>
</dbReference>
<dbReference type="HOGENOM" id="CLU_840050_0_0_1"/>
<keyword evidence="4" id="KW-1185">Reference proteome</keyword>
<evidence type="ECO:0000313" key="2">
    <source>
        <dbReference type="EMBL" id="ELT98236.1"/>
    </source>
</evidence>
<dbReference type="InterPro" id="IPR002110">
    <property type="entry name" value="Ankyrin_rpt"/>
</dbReference>
<dbReference type="STRING" id="283909.R7U3J0"/>
<protein>
    <submittedName>
        <fullName evidence="2 3">Uncharacterized protein</fullName>
    </submittedName>
</protein>
<dbReference type="PROSITE" id="PS50088">
    <property type="entry name" value="ANK_REPEAT"/>
    <property type="match status" value="2"/>
</dbReference>
<feature type="repeat" description="ANK" evidence="1">
    <location>
        <begin position="47"/>
        <end position="79"/>
    </location>
</feature>
<accession>R7U3J0</accession>
<gene>
    <name evidence="2" type="ORF">CAPTEDRAFT_185095</name>
</gene>
<reference evidence="2 4" key="2">
    <citation type="journal article" date="2013" name="Nature">
        <title>Insights into bilaterian evolution from three spiralian genomes.</title>
        <authorList>
            <person name="Simakov O."/>
            <person name="Marletaz F."/>
            <person name="Cho S.J."/>
            <person name="Edsinger-Gonzales E."/>
            <person name="Havlak P."/>
            <person name="Hellsten U."/>
            <person name="Kuo D.H."/>
            <person name="Larsson T."/>
            <person name="Lv J."/>
            <person name="Arendt D."/>
            <person name="Savage R."/>
            <person name="Osoegawa K."/>
            <person name="de Jong P."/>
            <person name="Grimwood J."/>
            <person name="Chapman J.A."/>
            <person name="Shapiro H."/>
            <person name="Aerts A."/>
            <person name="Otillar R.P."/>
            <person name="Terry A.Y."/>
            <person name="Boore J.L."/>
            <person name="Grigoriev I.V."/>
            <person name="Lindberg D.R."/>
            <person name="Seaver E.C."/>
            <person name="Weisblat D.A."/>
            <person name="Putnam N.H."/>
            <person name="Rokhsar D.S."/>
        </authorList>
    </citation>
    <scope>NUCLEOTIDE SEQUENCE</scope>
    <source>
        <strain evidence="2 4">I ESC-2004</strain>
    </source>
</reference>
<name>R7U3J0_CAPTE</name>
<dbReference type="EMBL" id="AMQN01010565">
    <property type="status" value="NOT_ANNOTATED_CDS"/>
    <property type="molecule type" value="Genomic_DNA"/>
</dbReference>